<sequence>MSNTNNDLNCDLGGGLSIIRNTTGTPICGFQTLSNTSLLSSCCGNNDFESYGCAQYCSTQQFVGQFAQCISDAADGAAIRPLGVFCQDGLAGNTTDKLPSTGGALRTPSSFWLRTFSWTLILSLVLSAQAQAPSSCSVQKSFNYTATHNVSTIVSPRFSSSDSPENRPICPFPTPVSVPPFHNNRTIDGTSAAGSEYDEFFTALEGVAGRHFPAASGLELQYEFLGPTGQAFRISFTPLTWCTIATTNYASVVGDAPGGNRTVQACGPLFVSDVDTKGDGGGGDAPQGTLSIVLTD</sequence>
<protein>
    <submittedName>
        <fullName evidence="1">Uncharacterized protein</fullName>
    </submittedName>
</protein>
<keyword evidence="2" id="KW-1185">Reference proteome</keyword>
<comment type="caution">
    <text evidence="1">The sequence shown here is derived from an EMBL/GenBank/DDBJ whole genome shotgun (WGS) entry which is preliminary data.</text>
</comment>
<evidence type="ECO:0000313" key="2">
    <source>
        <dbReference type="Proteomes" id="UP000033647"/>
    </source>
</evidence>
<accession>A0A0F4GCJ2</accession>
<dbReference type="OrthoDB" id="5213182at2759"/>
<proteinExistence type="predicted"/>
<dbReference type="Proteomes" id="UP000033647">
    <property type="component" value="Unassembled WGS sequence"/>
</dbReference>
<dbReference type="AlphaFoldDB" id="A0A0F4GCJ2"/>
<reference evidence="1 2" key="1">
    <citation type="submission" date="2015-03" db="EMBL/GenBank/DDBJ databases">
        <title>RNA-seq based gene annotation and comparative genomics of four Zymoseptoria species reveal species-specific pathogenicity related genes and transposable element activity.</title>
        <authorList>
            <person name="Grandaubert J."/>
            <person name="Bhattacharyya A."/>
            <person name="Stukenbrock E.H."/>
        </authorList>
    </citation>
    <scope>NUCLEOTIDE SEQUENCE [LARGE SCALE GENOMIC DNA]</scope>
    <source>
        <strain evidence="1 2">Zb18110</strain>
    </source>
</reference>
<gene>
    <name evidence="1" type="ORF">TI39_contig4162g00007</name>
</gene>
<name>A0A0F4GCJ2_9PEZI</name>
<evidence type="ECO:0000313" key="1">
    <source>
        <dbReference type="EMBL" id="KJX94732.1"/>
    </source>
</evidence>
<organism evidence="1 2">
    <name type="scientific">Zymoseptoria brevis</name>
    <dbReference type="NCBI Taxonomy" id="1047168"/>
    <lineage>
        <taxon>Eukaryota</taxon>
        <taxon>Fungi</taxon>
        <taxon>Dikarya</taxon>
        <taxon>Ascomycota</taxon>
        <taxon>Pezizomycotina</taxon>
        <taxon>Dothideomycetes</taxon>
        <taxon>Dothideomycetidae</taxon>
        <taxon>Mycosphaerellales</taxon>
        <taxon>Mycosphaerellaceae</taxon>
        <taxon>Zymoseptoria</taxon>
    </lineage>
</organism>
<dbReference type="EMBL" id="LAFY01004121">
    <property type="protein sequence ID" value="KJX94732.1"/>
    <property type="molecule type" value="Genomic_DNA"/>
</dbReference>